<comment type="cofactor">
    <cofactor evidence="1">
        <name>heme</name>
        <dbReference type="ChEBI" id="CHEBI:30413"/>
    </cofactor>
</comment>
<keyword evidence="5 8" id="KW-0560">Oxidoreductase</keyword>
<dbReference type="PROSITE" id="PS00086">
    <property type="entry name" value="CYTOCHROME_P450"/>
    <property type="match status" value="1"/>
</dbReference>
<evidence type="ECO:0000256" key="6">
    <source>
        <dbReference type="ARBA" id="ARBA00023004"/>
    </source>
</evidence>
<evidence type="ECO:0000256" key="7">
    <source>
        <dbReference type="ARBA" id="ARBA00023033"/>
    </source>
</evidence>
<dbReference type="EMBL" id="CABFNS010000923">
    <property type="protein sequence ID" value="VUC35883.1"/>
    <property type="molecule type" value="Genomic_DNA"/>
</dbReference>
<keyword evidence="6 8" id="KW-0408">Iron</keyword>
<evidence type="ECO:0000256" key="8">
    <source>
        <dbReference type="RuleBase" id="RU000461"/>
    </source>
</evidence>
<reference evidence="10 11" key="1">
    <citation type="submission" date="2019-06" db="EMBL/GenBank/DDBJ databases">
        <authorList>
            <person name="Broberg M."/>
        </authorList>
    </citation>
    <scope>NUCLEOTIDE SEQUENCE [LARGE SCALE GENOMIC DNA]</scope>
</reference>
<dbReference type="PRINTS" id="PR00463">
    <property type="entry name" value="EP450I"/>
</dbReference>
<keyword evidence="4 8" id="KW-0479">Metal-binding</keyword>
<keyword evidence="11" id="KW-1185">Reference proteome</keyword>
<evidence type="ECO:0000256" key="2">
    <source>
        <dbReference type="ARBA" id="ARBA00010617"/>
    </source>
</evidence>
<name>A0ABY6UXR1_BIOOC</name>
<evidence type="ECO:0000256" key="9">
    <source>
        <dbReference type="SAM" id="SignalP"/>
    </source>
</evidence>
<dbReference type="Proteomes" id="UP000766486">
    <property type="component" value="Unassembled WGS sequence"/>
</dbReference>
<dbReference type="PANTHER" id="PTHR46300:SF7">
    <property type="entry name" value="P450, PUTATIVE (EUROFUNG)-RELATED"/>
    <property type="match status" value="1"/>
</dbReference>
<dbReference type="CDD" id="cd11065">
    <property type="entry name" value="CYP64-like"/>
    <property type="match status" value="1"/>
</dbReference>
<keyword evidence="9" id="KW-0732">Signal</keyword>
<dbReference type="InterPro" id="IPR036396">
    <property type="entry name" value="Cyt_P450_sf"/>
</dbReference>
<evidence type="ECO:0000313" key="11">
    <source>
        <dbReference type="Proteomes" id="UP000766486"/>
    </source>
</evidence>
<dbReference type="Gene3D" id="1.10.630.10">
    <property type="entry name" value="Cytochrome P450"/>
    <property type="match status" value="1"/>
</dbReference>
<comment type="caution">
    <text evidence="10">The sequence shown here is derived from an EMBL/GenBank/DDBJ whole genome shotgun (WGS) entry which is preliminary data.</text>
</comment>
<dbReference type="PANTHER" id="PTHR46300">
    <property type="entry name" value="P450, PUTATIVE (EUROFUNG)-RELATED-RELATED"/>
    <property type="match status" value="1"/>
</dbReference>
<feature type="chain" id="PRO_5045465553" description="O-methylsterigmatocystin oxidoreductase" evidence="9">
    <location>
        <begin position="27"/>
        <end position="543"/>
    </location>
</feature>
<evidence type="ECO:0000313" key="10">
    <source>
        <dbReference type="EMBL" id="VUC35883.1"/>
    </source>
</evidence>
<feature type="signal peptide" evidence="9">
    <location>
        <begin position="1"/>
        <end position="26"/>
    </location>
</feature>
<sequence length="543" mass="61241">MALYSTALTCFLMVLVLRLLFRRIAGVRLPPAPKPWPLIGNITDLPPRGVPEYQHWLKHKDQLGILSSVRVLGQTILVIHDRDAAAELLEKRSKKTSGRPDMEFANQLCGYYRYFSTRQYDDVYRKNRRFAHQEIGTKKLAERYHGVQTAEVGHFLSNVLDEPAKLMEHLKSESGAVILKVAYGYAIQREKVDPLVLLIERMMHNFSIATVPGAWLVDFVPALKYLPDWFPGAAFKKKAREAEQINHLSVEIPYCFARRQMDHGNYQPSYVSELVQSCINTDPDRVLSPLNEDVIKNSAGALYGGGADTTVASLSSFVLAMLKFPGIQRRIQEEIDAVTGGTRLPQFEDRPGLPYIEATVKETLRWFAIAPMGLPHTSDEDMEFRGYHIPKNTILLPAIWWFLHDPDVYKDPDSFDPTRYLPPRNEPDPGAFAFGFGRRVCPGKHIADSTLFLTIAQLLAVFNIEKALDSDGTPIDPAVESLAGLINRPKSFPYIVVPRSEAHVDLIRRNEIAHPWQQSNTDDLGDLQSMLQVLGKLQSDAEA</sequence>
<evidence type="ECO:0000256" key="5">
    <source>
        <dbReference type="ARBA" id="ARBA00023002"/>
    </source>
</evidence>
<comment type="similarity">
    <text evidence="2 8">Belongs to the cytochrome P450 family.</text>
</comment>
<evidence type="ECO:0000256" key="1">
    <source>
        <dbReference type="ARBA" id="ARBA00001971"/>
    </source>
</evidence>
<organism evidence="10 11">
    <name type="scientific">Bionectria ochroleuca</name>
    <name type="common">Gliocladium roseum</name>
    <dbReference type="NCBI Taxonomy" id="29856"/>
    <lineage>
        <taxon>Eukaryota</taxon>
        <taxon>Fungi</taxon>
        <taxon>Dikarya</taxon>
        <taxon>Ascomycota</taxon>
        <taxon>Pezizomycotina</taxon>
        <taxon>Sordariomycetes</taxon>
        <taxon>Hypocreomycetidae</taxon>
        <taxon>Hypocreales</taxon>
        <taxon>Bionectriaceae</taxon>
        <taxon>Clonostachys</taxon>
    </lineage>
</organism>
<protein>
    <recommendedName>
        <fullName evidence="12">O-methylsterigmatocystin oxidoreductase</fullName>
    </recommendedName>
</protein>
<accession>A0ABY6UXR1</accession>
<keyword evidence="7 8" id="KW-0503">Monooxygenase</keyword>
<dbReference type="PRINTS" id="PR00385">
    <property type="entry name" value="P450"/>
</dbReference>
<dbReference type="InterPro" id="IPR050364">
    <property type="entry name" value="Cytochrome_P450_fung"/>
</dbReference>
<gene>
    <name evidence="10" type="ORF">CLO192961_LOCUS429775</name>
</gene>
<dbReference type="InterPro" id="IPR001128">
    <property type="entry name" value="Cyt_P450"/>
</dbReference>
<keyword evidence="3 8" id="KW-0349">Heme</keyword>
<dbReference type="InterPro" id="IPR017972">
    <property type="entry name" value="Cyt_P450_CS"/>
</dbReference>
<dbReference type="Pfam" id="PF00067">
    <property type="entry name" value="p450"/>
    <property type="match status" value="1"/>
</dbReference>
<proteinExistence type="inferred from homology"/>
<evidence type="ECO:0008006" key="12">
    <source>
        <dbReference type="Google" id="ProtNLM"/>
    </source>
</evidence>
<dbReference type="SUPFAM" id="SSF48264">
    <property type="entry name" value="Cytochrome P450"/>
    <property type="match status" value="1"/>
</dbReference>
<dbReference type="InterPro" id="IPR002401">
    <property type="entry name" value="Cyt_P450_E_grp-I"/>
</dbReference>
<evidence type="ECO:0000256" key="4">
    <source>
        <dbReference type="ARBA" id="ARBA00022723"/>
    </source>
</evidence>
<evidence type="ECO:0000256" key="3">
    <source>
        <dbReference type="ARBA" id="ARBA00022617"/>
    </source>
</evidence>